<proteinExistence type="predicted"/>
<gene>
    <name evidence="1" type="ORF">ZIOFF_015684</name>
</gene>
<dbReference type="EMBL" id="JACMSC010000004">
    <property type="protein sequence ID" value="KAG6525718.1"/>
    <property type="molecule type" value="Genomic_DNA"/>
</dbReference>
<reference evidence="1 2" key="1">
    <citation type="submission" date="2020-08" db="EMBL/GenBank/DDBJ databases">
        <title>Plant Genome Project.</title>
        <authorList>
            <person name="Zhang R.-G."/>
        </authorList>
    </citation>
    <scope>NUCLEOTIDE SEQUENCE [LARGE SCALE GENOMIC DNA]</scope>
    <source>
        <tissue evidence="1">Rhizome</tissue>
    </source>
</reference>
<keyword evidence="2" id="KW-1185">Reference proteome</keyword>
<dbReference type="Proteomes" id="UP000734854">
    <property type="component" value="Unassembled WGS sequence"/>
</dbReference>
<evidence type="ECO:0000313" key="1">
    <source>
        <dbReference type="EMBL" id="KAG6525718.1"/>
    </source>
</evidence>
<dbReference type="AlphaFoldDB" id="A0A8J5LFI0"/>
<evidence type="ECO:0000313" key="2">
    <source>
        <dbReference type="Proteomes" id="UP000734854"/>
    </source>
</evidence>
<organism evidence="1 2">
    <name type="scientific">Zingiber officinale</name>
    <name type="common">Ginger</name>
    <name type="synonym">Amomum zingiber</name>
    <dbReference type="NCBI Taxonomy" id="94328"/>
    <lineage>
        <taxon>Eukaryota</taxon>
        <taxon>Viridiplantae</taxon>
        <taxon>Streptophyta</taxon>
        <taxon>Embryophyta</taxon>
        <taxon>Tracheophyta</taxon>
        <taxon>Spermatophyta</taxon>
        <taxon>Magnoliopsida</taxon>
        <taxon>Liliopsida</taxon>
        <taxon>Zingiberales</taxon>
        <taxon>Zingiberaceae</taxon>
        <taxon>Zingiber</taxon>
    </lineage>
</organism>
<name>A0A8J5LFI0_ZINOF</name>
<protein>
    <submittedName>
        <fullName evidence="1">Uncharacterized protein</fullName>
    </submittedName>
</protein>
<accession>A0A8J5LFI0</accession>
<comment type="caution">
    <text evidence="1">The sequence shown here is derived from an EMBL/GenBank/DDBJ whole genome shotgun (WGS) entry which is preliminary data.</text>
</comment>
<sequence>MDRKIHILYCRMALFRILIGNYLEAEALLVEVEMMPADISEVFTSCDTEGERTNATMNEVAEEMRRRKEQTAA</sequence>